<dbReference type="InterPro" id="IPR010402">
    <property type="entry name" value="CCT_domain"/>
</dbReference>
<evidence type="ECO:0000259" key="4">
    <source>
        <dbReference type="Pfam" id="PF06203"/>
    </source>
</evidence>
<dbReference type="Proteomes" id="UP000237271">
    <property type="component" value="Unassembled WGS sequence"/>
</dbReference>
<evidence type="ECO:0000256" key="2">
    <source>
        <dbReference type="ARBA" id="ARBA00023242"/>
    </source>
</evidence>
<feature type="domain" description="WRKY19-like zinc finger" evidence="5">
    <location>
        <begin position="272"/>
        <end position="293"/>
    </location>
</feature>
<dbReference type="Pfam" id="PF24906">
    <property type="entry name" value="Zf_WRKY19"/>
    <property type="match status" value="5"/>
</dbReference>
<dbReference type="GO" id="GO:0005634">
    <property type="term" value="C:nucleus"/>
    <property type="evidence" value="ECO:0007669"/>
    <property type="project" value="UniProtKB-SubCell"/>
</dbReference>
<sequence length="736" mass="79574">MGIAQYNNNYRHLHSLKVTATILTHLATQPTPAIPGRHNTKSTSLPGIRSLFTIDTTQAVAVLPPLQCAVGLINLGSPLADEHQSPTASPTKPVMGSPTSPGMTPTTPPCHVGTKSPSTISPKTRRPLSLHDLLSAAPAASSIQRCKNAHHRRQCGITDCHKYALTGGFCIRHGGGKRCNFEGCQTVAQSGGRCKAHGGGSKCKVSGCGSVARRKGFCMTHGGRQQCKIDGCTKCAHGGGFCISHGGGKRCSSKACNKSAQAGGFCYSHGGGKRCAAPECFQAARKGGLCIRHRKAAHHSAFIFPFDPKPTLRPSAPSRRLPEKKPTRYERRLSRLYYSPRAAGRDVGHPNEPAASAAVSSRRLGVGKPPPDASRQDEDSLFYWNESDDLSFLPDALEAATACRDSVLDKLQERRELVQEGEREKSKKGEVEDSLNVDELSELFSCVEQEETSGVDFSVFVEDEDAVNVEEISQLFEDKTCSDDYSLEVTSSPVDVVDTKQLEIQAETDEESSLFEDATESQEQEDADAENVAMLSEIFSATLEDEDAVDSTPTYSLADCEDAKNVDLVADLFTSLEKNSIGQDEVTDRSATRDWIDALEVDNVSSLFSELEPAEKMQTQTVAPIPVKVDSRVFVPTFSVRIDGGQRPKGSLPAVGPNSHLLVGPPGVLLAGPPAPSREERVGRWKSKRKTRSFVTKLPDQSISDTRRASAAKRQRVKGRFVSDSHTFVSITALQK</sequence>
<feature type="domain" description="CCT" evidence="4">
    <location>
        <begin position="678"/>
        <end position="724"/>
    </location>
</feature>
<dbReference type="AlphaFoldDB" id="A0A2P4XBP5"/>
<keyword evidence="7" id="KW-1185">Reference proteome</keyword>
<evidence type="ECO:0000256" key="3">
    <source>
        <dbReference type="SAM" id="MobiDB-lite"/>
    </source>
</evidence>
<evidence type="ECO:0000259" key="5">
    <source>
        <dbReference type="Pfam" id="PF24906"/>
    </source>
</evidence>
<dbReference type="Pfam" id="PF06203">
    <property type="entry name" value="CCT"/>
    <property type="match status" value="1"/>
</dbReference>
<feature type="region of interest" description="Disordered" evidence="3">
    <location>
        <begin position="507"/>
        <end position="526"/>
    </location>
</feature>
<dbReference type="InterPro" id="IPR056866">
    <property type="entry name" value="Znf_WRKY19"/>
</dbReference>
<dbReference type="EMBL" id="NCKW01015476">
    <property type="protein sequence ID" value="POM62972.1"/>
    <property type="molecule type" value="Genomic_DNA"/>
</dbReference>
<dbReference type="OrthoDB" id="158763at2759"/>
<evidence type="ECO:0000313" key="6">
    <source>
        <dbReference type="EMBL" id="POM62972.1"/>
    </source>
</evidence>
<feature type="compositionally biased region" description="Low complexity" evidence="3">
    <location>
        <begin position="95"/>
        <end position="105"/>
    </location>
</feature>
<organism evidence="6 7">
    <name type="scientific">Phytophthora palmivora</name>
    <dbReference type="NCBI Taxonomy" id="4796"/>
    <lineage>
        <taxon>Eukaryota</taxon>
        <taxon>Sar</taxon>
        <taxon>Stramenopiles</taxon>
        <taxon>Oomycota</taxon>
        <taxon>Peronosporomycetes</taxon>
        <taxon>Peronosporales</taxon>
        <taxon>Peronosporaceae</taxon>
        <taxon>Phytophthora</taxon>
    </lineage>
</organism>
<name>A0A2P4XBP5_9STRA</name>
<feature type="domain" description="WRKY19-like zinc finger" evidence="5">
    <location>
        <begin position="153"/>
        <end position="175"/>
    </location>
</feature>
<evidence type="ECO:0000313" key="7">
    <source>
        <dbReference type="Proteomes" id="UP000237271"/>
    </source>
</evidence>
<proteinExistence type="predicted"/>
<evidence type="ECO:0000256" key="1">
    <source>
        <dbReference type="ARBA" id="ARBA00004123"/>
    </source>
</evidence>
<keyword evidence="2" id="KW-0539">Nucleus</keyword>
<dbReference type="PANTHER" id="PTHR31827">
    <property type="entry name" value="EMB|CAB89363.1"/>
    <property type="match status" value="1"/>
</dbReference>
<feature type="region of interest" description="Disordered" evidence="3">
    <location>
        <begin position="673"/>
        <end position="712"/>
    </location>
</feature>
<reference evidence="6 7" key="1">
    <citation type="journal article" date="2017" name="Genome Biol. Evol.">
        <title>Phytophthora megakarya and P. palmivora, closely related causal agents of cacao black pod rot, underwent increases in genome sizes and gene numbers by different mechanisms.</title>
        <authorList>
            <person name="Ali S.S."/>
            <person name="Shao J."/>
            <person name="Lary D.J."/>
            <person name="Kronmiller B."/>
            <person name="Shen D."/>
            <person name="Strem M.D."/>
            <person name="Amoako-Attah I."/>
            <person name="Akrofi A.Y."/>
            <person name="Begoude B.A."/>
            <person name="Ten Hoopen G.M."/>
            <person name="Coulibaly K."/>
            <person name="Kebe B.I."/>
            <person name="Melnick R.L."/>
            <person name="Guiltinan M.J."/>
            <person name="Tyler B.M."/>
            <person name="Meinhardt L.W."/>
            <person name="Bailey B.A."/>
        </authorList>
    </citation>
    <scope>NUCLEOTIDE SEQUENCE [LARGE SCALE GENOMIC DNA]</scope>
    <source>
        <strain evidence="7">sbr112.9</strain>
    </source>
</reference>
<protein>
    <submittedName>
        <fullName evidence="6">Uncharacterized protein</fullName>
    </submittedName>
</protein>
<feature type="domain" description="WRKY19-like zinc finger" evidence="5">
    <location>
        <begin position="248"/>
        <end position="271"/>
    </location>
</feature>
<feature type="region of interest" description="Disordered" evidence="3">
    <location>
        <begin position="80"/>
        <end position="123"/>
    </location>
</feature>
<dbReference type="PANTHER" id="PTHR31827:SF1">
    <property type="entry name" value="EMB|CAB89363.1"/>
    <property type="match status" value="1"/>
</dbReference>
<feature type="domain" description="WRKY19-like zinc finger" evidence="5">
    <location>
        <begin position="226"/>
        <end position="247"/>
    </location>
</feature>
<accession>A0A2P4XBP5</accession>
<feature type="region of interest" description="Disordered" evidence="3">
    <location>
        <begin position="341"/>
        <end position="377"/>
    </location>
</feature>
<comment type="subcellular location">
    <subcellularLocation>
        <location evidence="1">Nucleus</location>
    </subcellularLocation>
</comment>
<feature type="domain" description="WRKY19-like zinc finger" evidence="5">
    <location>
        <begin position="176"/>
        <end position="199"/>
    </location>
</feature>
<comment type="caution">
    <text evidence="6">The sequence shown here is derived from an EMBL/GenBank/DDBJ whole genome shotgun (WGS) entry which is preliminary data.</text>
</comment>
<gene>
    <name evidence="6" type="ORF">PHPALM_27801</name>
</gene>